<dbReference type="CDD" id="cd01433">
    <property type="entry name" value="Ribosomal_L16_L10e"/>
    <property type="match status" value="1"/>
</dbReference>
<keyword evidence="3" id="KW-0687">Ribonucleoprotein</keyword>
<evidence type="ECO:0000256" key="2">
    <source>
        <dbReference type="ARBA" id="ARBA00022980"/>
    </source>
</evidence>
<keyword evidence="2" id="KW-0689">Ribosomal protein</keyword>
<dbReference type="InterPro" id="IPR016180">
    <property type="entry name" value="Ribosomal_uL16_dom"/>
</dbReference>
<dbReference type="InterPro" id="IPR018255">
    <property type="entry name" value="Ribosomal_uL16_CS_euk_arc"/>
</dbReference>
<dbReference type="SUPFAM" id="SSF54686">
    <property type="entry name" value="Ribosomal protein L16p/L10e"/>
    <property type="match status" value="1"/>
</dbReference>
<dbReference type="GO" id="GO:1990904">
    <property type="term" value="C:ribonucleoprotein complex"/>
    <property type="evidence" value="ECO:0007669"/>
    <property type="project" value="UniProtKB-KW"/>
</dbReference>
<reference evidence="5" key="1">
    <citation type="submission" date="2022-11" db="UniProtKB">
        <authorList>
            <consortium name="WormBaseParasite"/>
        </authorList>
    </citation>
    <scope>IDENTIFICATION</scope>
</reference>
<evidence type="ECO:0000256" key="3">
    <source>
        <dbReference type="ARBA" id="ARBA00023274"/>
    </source>
</evidence>
<proteinExistence type="inferred from homology"/>
<dbReference type="GO" id="GO:0003735">
    <property type="term" value="F:structural constituent of ribosome"/>
    <property type="evidence" value="ECO:0007669"/>
    <property type="project" value="InterPro"/>
</dbReference>
<dbReference type="Proteomes" id="UP000887578">
    <property type="component" value="Unplaced"/>
</dbReference>
<dbReference type="WBParaSite" id="PDA_v2.g29375.t1">
    <property type="protein sequence ID" value="PDA_v2.g29375.t1"/>
    <property type="gene ID" value="PDA_v2.g29375"/>
</dbReference>
<dbReference type="InterPro" id="IPR036920">
    <property type="entry name" value="Ribosomal_uL16_sf"/>
</dbReference>
<comment type="similarity">
    <text evidence="1">Belongs to the universal ribosomal protein uL16 family.</text>
</comment>
<accession>A0A914QCN3</accession>
<organism evidence="4 5">
    <name type="scientific">Panagrolaimus davidi</name>
    <dbReference type="NCBI Taxonomy" id="227884"/>
    <lineage>
        <taxon>Eukaryota</taxon>
        <taxon>Metazoa</taxon>
        <taxon>Ecdysozoa</taxon>
        <taxon>Nematoda</taxon>
        <taxon>Chromadorea</taxon>
        <taxon>Rhabditida</taxon>
        <taxon>Tylenchina</taxon>
        <taxon>Panagrolaimomorpha</taxon>
        <taxon>Panagrolaimoidea</taxon>
        <taxon>Panagrolaimidae</taxon>
        <taxon>Panagrolaimus</taxon>
    </lineage>
</organism>
<dbReference type="PROSITE" id="PS01257">
    <property type="entry name" value="RIBOSOMAL_L10E"/>
    <property type="match status" value="1"/>
</dbReference>
<sequence>MGRRPARCYRYALEAAHICANKYMVKNCGKDGFHMLVRKHPYHVVRINKMLSCAGADRLHTGMRGSFGKPQGLVARVGLNDILMSIRVRDQVNFYFA</sequence>
<evidence type="ECO:0000313" key="5">
    <source>
        <dbReference type="WBParaSite" id="PDA_v2.g29375.t1"/>
    </source>
</evidence>
<name>A0A914QCN3_9BILA</name>
<dbReference type="Pfam" id="PF00252">
    <property type="entry name" value="Ribosomal_L16"/>
    <property type="match status" value="1"/>
</dbReference>
<dbReference type="InterPro" id="IPR047873">
    <property type="entry name" value="Ribosomal_uL16"/>
</dbReference>
<dbReference type="GO" id="GO:0005840">
    <property type="term" value="C:ribosome"/>
    <property type="evidence" value="ECO:0007669"/>
    <property type="project" value="UniProtKB-KW"/>
</dbReference>
<dbReference type="Gene3D" id="3.90.1170.10">
    <property type="entry name" value="Ribosomal protein L10e/L16"/>
    <property type="match status" value="1"/>
</dbReference>
<dbReference type="NCBIfam" id="NF003239">
    <property type="entry name" value="PRK04199.1-4"/>
    <property type="match status" value="1"/>
</dbReference>
<dbReference type="GO" id="GO:0006412">
    <property type="term" value="P:translation"/>
    <property type="evidence" value="ECO:0007669"/>
    <property type="project" value="InterPro"/>
</dbReference>
<dbReference type="AlphaFoldDB" id="A0A914QCN3"/>
<keyword evidence="4" id="KW-1185">Reference proteome</keyword>
<evidence type="ECO:0000256" key="1">
    <source>
        <dbReference type="ARBA" id="ARBA00008931"/>
    </source>
</evidence>
<protein>
    <submittedName>
        <fullName evidence="5">Ribosomal protein L10e/L16 domain-containing protein</fullName>
    </submittedName>
</protein>
<dbReference type="InterPro" id="IPR001197">
    <property type="entry name" value="Ribosomal_uL16_euk_arch"/>
</dbReference>
<dbReference type="PANTHER" id="PTHR11726">
    <property type="entry name" value="60S RIBOSOMAL PROTEIN L10"/>
    <property type="match status" value="1"/>
</dbReference>
<evidence type="ECO:0000313" key="4">
    <source>
        <dbReference type="Proteomes" id="UP000887578"/>
    </source>
</evidence>